<dbReference type="Proteomes" id="UP000830434">
    <property type="component" value="Chromosome"/>
</dbReference>
<dbReference type="GeneID" id="72191231"/>
<proteinExistence type="predicted"/>
<protein>
    <recommendedName>
        <fullName evidence="2">Halobacterial output domain-containing protein</fullName>
    </recommendedName>
</protein>
<keyword evidence="4" id="KW-1185">Reference proteome</keyword>
<feature type="domain" description="Halobacterial output" evidence="2">
    <location>
        <begin position="18"/>
        <end position="99"/>
    </location>
</feature>
<dbReference type="RefSeq" id="WP_248654344.1">
    <property type="nucleotide sequence ID" value="NZ_CP096658.1"/>
</dbReference>
<dbReference type="EMBL" id="CP096658">
    <property type="protein sequence ID" value="UPV99854.1"/>
    <property type="molecule type" value="Genomic_DNA"/>
</dbReference>
<evidence type="ECO:0000313" key="3">
    <source>
        <dbReference type="EMBL" id="UPV99854.1"/>
    </source>
</evidence>
<dbReference type="KEGG" id="haxz:M0R88_15210"/>
<reference evidence="3" key="1">
    <citation type="submission" date="2022-04" db="EMBL/GenBank/DDBJ databases">
        <title>Diverse halophilic archaea isolated from saline environments.</title>
        <authorList>
            <person name="Cui H.-L."/>
        </authorList>
    </citation>
    <scope>NUCLEOTIDE SEQUENCE</scope>
    <source>
        <strain evidence="3">XZYJT40</strain>
    </source>
</reference>
<dbReference type="AlphaFoldDB" id="A0A8U0IGJ9"/>
<evidence type="ECO:0000313" key="4">
    <source>
        <dbReference type="Proteomes" id="UP000830434"/>
    </source>
</evidence>
<feature type="compositionally biased region" description="Basic and acidic residues" evidence="1">
    <location>
        <begin position="97"/>
        <end position="108"/>
    </location>
</feature>
<dbReference type="InterPro" id="IPR040624">
    <property type="entry name" value="HalOD1"/>
</dbReference>
<evidence type="ECO:0000256" key="1">
    <source>
        <dbReference type="SAM" id="MobiDB-lite"/>
    </source>
</evidence>
<organism evidence="3 4">
    <name type="scientific">Halorussus gelatinilyticus</name>
    <dbReference type="NCBI Taxonomy" id="2937524"/>
    <lineage>
        <taxon>Archaea</taxon>
        <taxon>Methanobacteriati</taxon>
        <taxon>Methanobacteriota</taxon>
        <taxon>Stenosarchaea group</taxon>
        <taxon>Halobacteria</taxon>
        <taxon>Halobacteriales</taxon>
        <taxon>Haladaptataceae</taxon>
        <taxon>Halorussus</taxon>
    </lineage>
</organism>
<gene>
    <name evidence="3" type="ORF">M0R88_15210</name>
</gene>
<feature type="region of interest" description="Disordered" evidence="1">
    <location>
        <begin position="89"/>
        <end position="108"/>
    </location>
</feature>
<accession>A0A8U0IGJ9</accession>
<dbReference type="Pfam" id="PF18545">
    <property type="entry name" value="HalOD1"/>
    <property type="match status" value="1"/>
</dbReference>
<name>A0A8U0IGJ9_9EURY</name>
<sequence>MTSEGMQQPIFTYEVSPSESFSEGVIAAVSAASGTDSIAPKEATSSAEVLEPLYSVVDPDALDGLFRGRDSGRGSVEVSFAYHDHEVTVSGGGQIEVEPRSAADEASD</sequence>
<evidence type="ECO:0000259" key="2">
    <source>
        <dbReference type="Pfam" id="PF18545"/>
    </source>
</evidence>